<feature type="domain" description="NADH:quinone oxidoreductase/Mrp antiporter transmembrane" evidence="4">
    <location>
        <begin position="143"/>
        <end position="439"/>
    </location>
</feature>
<keyword evidence="6" id="KW-1185">Reference proteome</keyword>
<dbReference type="Proteomes" id="UP000189940">
    <property type="component" value="Unassembled WGS sequence"/>
</dbReference>
<keyword evidence="3" id="KW-1133">Transmembrane helix</keyword>
<feature type="transmembrane region" description="Helical" evidence="3">
    <location>
        <begin position="354"/>
        <end position="374"/>
    </location>
</feature>
<dbReference type="InterPro" id="IPR001750">
    <property type="entry name" value="ND/Mrp_TM"/>
</dbReference>
<dbReference type="STRING" id="29421.B2M20_15585"/>
<feature type="transmembrane region" description="Helical" evidence="3">
    <location>
        <begin position="572"/>
        <end position="591"/>
    </location>
</feature>
<feature type="transmembrane region" description="Helical" evidence="3">
    <location>
        <begin position="428"/>
        <end position="454"/>
    </location>
</feature>
<comment type="caution">
    <text evidence="5">The sequence shown here is derived from an EMBL/GenBank/DDBJ whole genome shotgun (WGS) entry which is preliminary data.</text>
</comment>
<dbReference type="GO" id="GO:0012505">
    <property type="term" value="C:endomembrane system"/>
    <property type="evidence" value="ECO:0007669"/>
    <property type="project" value="UniProtKB-SubCell"/>
</dbReference>
<feature type="transmembrane region" description="Helical" evidence="3">
    <location>
        <begin position="83"/>
        <end position="110"/>
    </location>
</feature>
<dbReference type="PANTHER" id="PTHR43373:SF1">
    <property type="entry name" value="NA(+)_H(+) ANTIPORTER SUBUNIT A"/>
    <property type="match status" value="1"/>
</dbReference>
<feature type="transmembrane region" description="Helical" evidence="3">
    <location>
        <begin position="255"/>
        <end position="275"/>
    </location>
</feature>
<name>A0A1V4HV83_NITVU</name>
<feature type="transmembrane region" description="Helical" evidence="3">
    <location>
        <begin position="43"/>
        <end position="63"/>
    </location>
</feature>
<evidence type="ECO:0000313" key="5">
    <source>
        <dbReference type="EMBL" id="OPH81886.1"/>
    </source>
</evidence>
<keyword evidence="3" id="KW-0472">Membrane</keyword>
<dbReference type="Pfam" id="PF00361">
    <property type="entry name" value="Proton_antipo_M"/>
    <property type="match status" value="1"/>
</dbReference>
<feature type="transmembrane region" description="Helical" evidence="3">
    <location>
        <begin position="218"/>
        <end position="243"/>
    </location>
</feature>
<dbReference type="EMBL" id="MWPQ01000054">
    <property type="protein sequence ID" value="OPH81886.1"/>
    <property type="molecule type" value="Genomic_DNA"/>
</dbReference>
<reference evidence="5 6" key="1">
    <citation type="submission" date="2017-02" db="EMBL/GenBank/DDBJ databases">
        <title>Genome sequence of the nitrite-oxidizing bacterium Nitrobacter vulgaris strain Ab1.</title>
        <authorList>
            <person name="Mellbye B.L."/>
            <person name="Davis E.W."/>
            <person name="Spieck E."/>
            <person name="Chang J.H."/>
            <person name="Bottomley P.J."/>
            <person name="Sayavedra-Soto L.A."/>
        </authorList>
    </citation>
    <scope>NUCLEOTIDE SEQUENCE [LARGE SCALE GENOMIC DNA]</scope>
    <source>
        <strain evidence="5 6">Ab1</strain>
    </source>
</reference>
<sequence>MLPPAPALDAMTTTSGFLLVLSIIVPIAGVLLAFVLGDRYVKLVACGIVPLASAIAMAILFALPQSNGPLVYLLGAWPPPLGVALRADGLSAVMLAATAVVISGVAVFAAPDFSPASTQARTPFAFWILLLAIWAALNTIFLAGDLFTLYVALELLTFAAVPLVSLDGRAETLRAAMRYLLFALLGSVLYLMGTALIYGLYGTLDIVLLSRRVSAEPILLVAAALMTTGLLAKTALFPLHLWLPPAHAGAPAAASAILSGLVVKGSFFIAVRIWFNVMPGLPGFAATQLLAALGAAAIVFGSVVALRQERLKLLIAYSTLAQIGYLFLMFPLAFDAAGRFQNGGALAGGLLQAFSHATAKAAMFMAVGSIYASLGHDRIMGLRGAARALPLSVLTFALSGIALMGVPPSGASLAKDLLLRSAAGNGQWWWEIVLQTGGMFTAAYVVLVLAYALAPSDKPIALAGPTRLIRDAAPLVLALCSLLSGLVPWGPYLPIPHDIGSYLPSLGTLSKLLFPVLGGAILAILLSPWPHALGSSTARNTLATVVGPFRRGCLAFGNLVEKGNETLCQWPAASISLLLLALMFGALMLAAI</sequence>
<feature type="transmembrane region" description="Helical" evidence="3">
    <location>
        <begin position="281"/>
        <end position="306"/>
    </location>
</feature>
<feature type="transmembrane region" description="Helical" evidence="3">
    <location>
        <begin position="147"/>
        <end position="166"/>
    </location>
</feature>
<organism evidence="5 6">
    <name type="scientific">Nitrobacter vulgaris</name>
    <dbReference type="NCBI Taxonomy" id="29421"/>
    <lineage>
        <taxon>Bacteria</taxon>
        <taxon>Pseudomonadati</taxon>
        <taxon>Pseudomonadota</taxon>
        <taxon>Alphaproteobacteria</taxon>
        <taxon>Hyphomicrobiales</taxon>
        <taxon>Nitrobacteraceae</taxon>
        <taxon>Nitrobacter</taxon>
    </lineage>
</organism>
<evidence type="ECO:0000259" key="4">
    <source>
        <dbReference type="Pfam" id="PF00361"/>
    </source>
</evidence>
<feature type="transmembrane region" description="Helical" evidence="3">
    <location>
        <begin position="313"/>
        <end position="334"/>
    </location>
</feature>
<gene>
    <name evidence="5" type="ORF">B2M20_15585</name>
</gene>
<dbReference type="AlphaFoldDB" id="A0A1V4HV83"/>
<feature type="transmembrane region" description="Helical" evidence="3">
    <location>
        <begin position="178"/>
        <end position="198"/>
    </location>
</feature>
<dbReference type="InterPro" id="IPR003918">
    <property type="entry name" value="NADH_UbQ_OxRdtase"/>
</dbReference>
<feature type="transmembrane region" description="Helical" evidence="3">
    <location>
        <begin position="16"/>
        <end position="36"/>
    </location>
</feature>
<evidence type="ECO:0000256" key="1">
    <source>
        <dbReference type="ARBA" id="ARBA00004127"/>
    </source>
</evidence>
<dbReference type="RefSeq" id="WP_079447947.1">
    <property type="nucleotide sequence ID" value="NZ_MWPQ01000054.1"/>
</dbReference>
<feature type="transmembrane region" description="Helical" evidence="3">
    <location>
        <begin position="512"/>
        <end position="529"/>
    </location>
</feature>
<dbReference type="OrthoDB" id="9768329at2"/>
<accession>A0A1V4HV83</accession>
<feature type="transmembrane region" description="Helical" evidence="3">
    <location>
        <begin position="475"/>
        <end position="492"/>
    </location>
</feature>
<feature type="transmembrane region" description="Helical" evidence="3">
    <location>
        <begin position="122"/>
        <end position="141"/>
    </location>
</feature>
<dbReference type="GO" id="GO:0016020">
    <property type="term" value="C:membrane"/>
    <property type="evidence" value="ECO:0007669"/>
    <property type="project" value="UniProtKB-SubCell"/>
</dbReference>
<dbReference type="PANTHER" id="PTHR43373">
    <property type="entry name" value="NA(+)/H(+) ANTIPORTER SUBUNIT"/>
    <property type="match status" value="1"/>
</dbReference>
<evidence type="ECO:0000313" key="6">
    <source>
        <dbReference type="Proteomes" id="UP000189940"/>
    </source>
</evidence>
<evidence type="ECO:0000256" key="2">
    <source>
        <dbReference type="RuleBase" id="RU000320"/>
    </source>
</evidence>
<feature type="transmembrane region" description="Helical" evidence="3">
    <location>
        <begin position="386"/>
        <end position="408"/>
    </location>
</feature>
<proteinExistence type="predicted"/>
<protein>
    <submittedName>
        <fullName evidence="5">NADH dehydrogenase</fullName>
    </submittedName>
</protein>
<evidence type="ECO:0000256" key="3">
    <source>
        <dbReference type="SAM" id="Phobius"/>
    </source>
</evidence>
<comment type="subcellular location">
    <subcellularLocation>
        <location evidence="1">Endomembrane system</location>
        <topology evidence="1">Multi-pass membrane protein</topology>
    </subcellularLocation>
    <subcellularLocation>
        <location evidence="2">Membrane</location>
        <topology evidence="2">Multi-pass membrane protein</topology>
    </subcellularLocation>
</comment>
<dbReference type="GO" id="GO:0042773">
    <property type="term" value="P:ATP synthesis coupled electron transport"/>
    <property type="evidence" value="ECO:0007669"/>
    <property type="project" value="InterPro"/>
</dbReference>
<dbReference type="InterPro" id="IPR050616">
    <property type="entry name" value="CPA3_Na-H_Antiporter_A"/>
</dbReference>
<dbReference type="GO" id="GO:0008137">
    <property type="term" value="F:NADH dehydrogenase (ubiquinone) activity"/>
    <property type="evidence" value="ECO:0007669"/>
    <property type="project" value="InterPro"/>
</dbReference>
<keyword evidence="2 3" id="KW-0812">Transmembrane</keyword>
<dbReference type="PRINTS" id="PR01437">
    <property type="entry name" value="NUOXDRDTASE4"/>
</dbReference>